<dbReference type="Proteomes" id="UP000075884">
    <property type="component" value="Unassembled WGS sequence"/>
</dbReference>
<proteinExistence type="predicted"/>
<feature type="region of interest" description="Disordered" evidence="1">
    <location>
        <begin position="166"/>
        <end position="188"/>
    </location>
</feature>
<sequence>MDTSRKLELEASAMPLLELDSSIEDLIQQRINNIRMELDDTYNIFVNAQETLASISFENLSDRLSTDSFPPVTEQMPSTSHVTHTSPEINLVRDANNRVDVAKSLEQLNVVSRDAQRAQAVEEIPELNKFFKVIHDLTEGIKKINGHQQSITELNEDINTFSEQTNTQTAAGSSQTSLSARLGDMSLE</sequence>
<keyword evidence="3" id="KW-1185">Reference proteome</keyword>
<name>A0A182N7A0_9DIPT</name>
<organism evidence="2 3">
    <name type="scientific">Anopheles dirus</name>
    <dbReference type="NCBI Taxonomy" id="7168"/>
    <lineage>
        <taxon>Eukaryota</taxon>
        <taxon>Metazoa</taxon>
        <taxon>Ecdysozoa</taxon>
        <taxon>Arthropoda</taxon>
        <taxon>Hexapoda</taxon>
        <taxon>Insecta</taxon>
        <taxon>Pterygota</taxon>
        <taxon>Neoptera</taxon>
        <taxon>Endopterygota</taxon>
        <taxon>Diptera</taxon>
        <taxon>Nematocera</taxon>
        <taxon>Culicoidea</taxon>
        <taxon>Culicidae</taxon>
        <taxon>Anophelinae</taxon>
        <taxon>Anopheles</taxon>
    </lineage>
</organism>
<reference evidence="2" key="2">
    <citation type="submission" date="2020-05" db="UniProtKB">
        <authorList>
            <consortium name="EnsemblMetazoa"/>
        </authorList>
    </citation>
    <scope>IDENTIFICATION</scope>
    <source>
        <strain evidence="2">WRAIR2</strain>
    </source>
</reference>
<protein>
    <submittedName>
        <fullName evidence="2">Uncharacterized protein</fullName>
    </submittedName>
</protein>
<evidence type="ECO:0000313" key="3">
    <source>
        <dbReference type="Proteomes" id="UP000075884"/>
    </source>
</evidence>
<evidence type="ECO:0000313" key="2">
    <source>
        <dbReference type="EnsemblMetazoa" id="ADIR003524-PA"/>
    </source>
</evidence>
<feature type="compositionally biased region" description="Polar residues" evidence="1">
    <location>
        <begin position="166"/>
        <end position="179"/>
    </location>
</feature>
<accession>A0A182N7A0</accession>
<reference evidence="3" key="1">
    <citation type="submission" date="2013-03" db="EMBL/GenBank/DDBJ databases">
        <title>The Genome Sequence of Anopheles dirus WRAIR2.</title>
        <authorList>
            <consortium name="The Broad Institute Genomics Platform"/>
            <person name="Neafsey D.E."/>
            <person name="Walton C."/>
            <person name="Walker B."/>
            <person name="Young S.K."/>
            <person name="Zeng Q."/>
            <person name="Gargeya S."/>
            <person name="Fitzgerald M."/>
            <person name="Haas B."/>
            <person name="Abouelleil A."/>
            <person name="Allen A.W."/>
            <person name="Alvarado L."/>
            <person name="Arachchi H.M."/>
            <person name="Berlin A.M."/>
            <person name="Chapman S.B."/>
            <person name="Gainer-Dewar J."/>
            <person name="Goldberg J."/>
            <person name="Griggs A."/>
            <person name="Gujja S."/>
            <person name="Hansen M."/>
            <person name="Howarth C."/>
            <person name="Imamovic A."/>
            <person name="Ireland A."/>
            <person name="Larimer J."/>
            <person name="McCowan C."/>
            <person name="Murphy C."/>
            <person name="Pearson M."/>
            <person name="Poon T.W."/>
            <person name="Priest M."/>
            <person name="Roberts A."/>
            <person name="Saif S."/>
            <person name="Shea T."/>
            <person name="Sisk P."/>
            <person name="Sykes S."/>
            <person name="Wortman J."/>
            <person name="Nusbaum C."/>
            <person name="Birren B."/>
        </authorList>
    </citation>
    <scope>NUCLEOTIDE SEQUENCE [LARGE SCALE GENOMIC DNA]</scope>
    <source>
        <strain evidence="3">WRAIR2</strain>
    </source>
</reference>
<dbReference type="AlphaFoldDB" id="A0A182N7A0"/>
<evidence type="ECO:0000256" key="1">
    <source>
        <dbReference type="SAM" id="MobiDB-lite"/>
    </source>
</evidence>
<dbReference type="VEuPathDB" id="VectorBase:ADIR003524"/>
<dbReference type="EnsemblMetazoa" id="ADIR003524-RA">
    <property type="protein sequence ID" value="ADIR003524-PA"/>
    <property type="gene ID" value="ADIR003524"/>
</dbReference>